<dbReference type="InterPro" id="IPR052945">
    <property type="entry name" value="Mitotic_Regulator"/>
</dbReference>
<name>A0A2Z6RVR0_9GLOM</name>
<dbReference type="InterPro" id="IPR011990">
    <property type="entry name" value="TPR-like_helical_dom_sf"/>
</dbReference>
<dbReference type="EMBL" id="BLAL01000197">
    <property type="protein sequence ID" value="GES91013.1"/>
    <property type="molecule type" value="Genomic_DNA"/>
</dbReference>
<proteinExistence type="predicted"/>
<accession>A0A2Z6RVR0</accession>
<reference evidence="1 3" key="1">
    <citation type="submission" date="2017-11" db="EMBL/GenBank/DDBJ databases">
        <title>The genome of Rhizophagus clarus HR1 reveals common genetic basis of auxotrophy among arbuscular mycorrhizal fungi.</title>
        <authorList>
            <person name="Kobayashi Y."/>
        </authorList>
    </citation>
    <scope>NUCLEOTIDE SEQUENCE [LARGE SCALE GENOMIC DNA]</scope>
    <source>
        <strain evidence="1 3">HR1</strain>
    </source>
</reference>
<dbReference type="Proteomes" id="UP000247702">
    <property type="component" value="Unassembled WGS sequence"/>
</dbReference>
<dbReference type="PANTHER" id="PTHR43628:SF1">
    <property type="entry name" value="CHITIN SYNTHASE REGULATORY FACTOR 2-RELATED"/>
    <property type="match status" value="1"/>
</dbReference>
<dbReference type="GO" id="GO:0016301">
    <property type="term" value="F:kinase activity"/>
    <property type="evidence" value="ECO:0007669"/>
    <property type="project" value="UniProtKB-KW"/>
</dbReference>
<dbReference type="SMART" id="SM00671">
    <property type="entry name" value="SEL1"/>
    <property type="match status" value="6"/>
</dbReference>
<dbReference type="OrthoDB" id="2425131at2759"/>
<keyword evidence="2" id="KW-0418">Kinase</keyword>
<reference evidence="2" key="2">
    <citation type="submission" date="2019-10" db="EMBL/GenBank/DDBJ databases">
        <title>Conservation and host-specific expression of non-tandemly repeated heterogenous ribosome RNA gene in arbuscular mycorrhizal fungi.</title>
        <authorList>
            <person name="Maeda T."/>
            <person name="Kobayashi Y."/>
            <person name="Nakagawa T."/>
            <person name="Ezawa T."/>
            <person name="Yamaguchi K."/>
            <person name="Bino T."/>
            <person name="Nishimoto Y."/>
            <person name="Shigenobu S."/>
            <person name="Kawaguchi M."/>
        </authorList>
    </citation>
    <scope>NUCLEOTIDE SEQUENCE</scope>
    <source>
        <strain evidence="2">HR1</strain>
    </source>
</reference>
<sequence>MSDKLYSNKFCLSNTDNTPHEFFQNFDKINIIEMEPTIQNIHENVFEEDLSVVIDELINLILKELNEGKDEGIIKQHVHNFINNYKLISKEIYIWLLNNQRDSNNTCLLGYFNYYGIETNIDKKKAIKLYQKAAELENNVALLYLAEMYIHGKHVDKNCSLAFELSKKLADKGIPNAIDKLGYCYEEGIGTNINLQKAFELYQKAADLGNSNGINNLGWCYEEGIGTDINISKAFELYQKAADSENSYGLNNLGCCYDSGIGTDVDIQKAFELYLMAANLENKFAQFNLGVMYEIGSGIEKNMNKAIHWYKKSAKQGHGNAIYKLEGLSIIYDNDFDI</sequence>
<dbReference type="Gene3D" id="1.25.40.10">
    <property type="entry name" value="Tetratricopeptide repeat domain"/>
    <property type="match status" value="1"/>
</dbReference>
<dbReference type="Pfam" id="PF08238">
    <property type="entry name" value="Sel1"/>
    <property type="match status" value="6"/>
</dbReference>
<comment type="caution">
    <text evidence="1">The sequence shown here is derived from an EMBL/GenBank/DDBJ whole genome shotgun (WGS) entry which is preliminary data.</text>
</comment>
<dbReference type="EMBL" id="BEXD01004070">
    <property type="protein sequence ID" value="GBC06371.1"/>
    <property type="molecule type" value="Genomic_DNA"/>
</dbReference>
<evidence type="ECO:0000313" key="3">
    <source>
        <dbReference type="Proteomes" id="UP000247702"/>
    </source>
</evidence>
<dbReference type="AlphaFoldDB" id="A0A2Z6RVR0"/>
<evidence type="ECO:0000313" key="1">
    <source>
        <dbReference type="EMBL" id="GBC06371.1"/>
    </source>
</evidence>
<dbReference type="InterPro" id="IPR006597">
    <property type="entry name" value="Sel1-like"/>
</dbReference>
<keyword evidence="3" id="KW-1185">Reference proteome</keyword>
<dbReference type="Proteomes" id="UP000615446">
    <property type="component" value="Unassembled WGS sequence"/>
</dbReference>
<evidence type="ECO:0000313" key="2">
    <source>
        <dbReference type="EMBL" id="GES91013.1"/>
    </source>
</evidence>
<dbReference type="PANTHER" id="PTHR43628">
    <property type="entry name" value="ACTIVATOR OF C KINASE PROTEIN 1-RELATED"/>
    <property type="match status" value="1"/>
</dbReference>
<organism evidence="1 3">
    <name type="scientific">Rhizophagus clarus</name>
    <dbReference type="NCBI Taxonomy" id="94130"/>
    <lineage>
        <taxon>Eukaryota</taxon>
        <taxon>Fungi</taxon>
        <taxon>Fungi incertae sedis</taxon>
        <taxon>Mucoromycota</taxon>
        <taxon>Glomeromycotina</taxon>
        <taxon>Glomeromycetes</taxon>
        <taxon>Glomerales</taxon>
        <taxon>Glomeraceae</taxon>
        <taxon>Rhizophagus</taxon>
    </lineage>
</organism>
<protein>
    <submittedName>
        <fullName evidence="2">Kinase-like domain-containing protein</fullName>
    </submittedName>
</protein>
<keyword evidence="2" id="KW-0808">Transferase</keyword>
<gene>
    <name evidence="2" type="ORF">RCL2_001784600</name>
    <name evidence="1" type="ORF">RclHR1_00680015</name>
</gene>
<dbReference type="SUPFAM" id="SSF81901">
    <property type="entry name" value="HCP-like"/>
    <property type="match status" value="2"/>
</dbReference>